<feature type="transmembrane region" description="Helical" evidence="1">
    <location>
        <begin position="185"/>
        <end position="203"/>
    </location>
</feature>
<dbReference type="EMBL" id="JAEUGD010000023">
    <property type="protein sequence ID" value="MBL6446230.1"/>
    <property type="molecule type" value="Genomic_DNA"/>
</dbReference>
<organism evidence="2 3">
    <name type="scientific">Fulvivirga marina</name>
    <dbReference type="NCBI Taxonomy" id="2494733"/>
    <lineage>
        <taxon>Bacteria</taxon>
        <taxon>Pseudomonadati</taxon>
        <taxon>Bacteroidota</taxon>
        <taxon>Cytophagia</taxon>
        <taxon>Cytophagales</taxon>
        <taxon>Fulvivirgaceae</taxon>
        <taxon>Fulvivirga</taxon>
    </lineage>
</organism>
<accession>A0A937FUB6</accession>
<dbReference type="AlphaFoldDB" id="A0A937FUB6"/>
<feature type="transmembrane region" description="Helical" evidence="1">
    <location>
        <begin position="70"/>
        <end position="91"/>
    </location>
</feature>
<gene>
    <name evidence="2" type="ORF">JMN32_07920</name>
</gene>
<keyword evidence="1" id="KW-0472">Membrane</keyword>
<dbReference type="Proteomes" id="UP000614216">
    <property type="component" value="Unassembled WGS sequence"/>
</dbReference>
<feature type="transmembrane region" description="Helical" evidence="1">
    <location>
        <begin position="134"/>
        <end position="151"/>
    </location>
</feature>
<feature type="transmembrane region" description="Helical" evidence="1">
    <location>
        <begin position="111"/>
        <end position="128"/>
    </location>
</feature>
<evidence type="ECO:0000313" key="3">
    <source>
        <dbReference type="Proteomes" id="UP000614216"/>
    </source>
</evidence>
<dbReference type="RefSeq" id="WP_202855770.1">
    <property type="nucleotide sequence ID" value="NZ_JAEUGD010000023.1"/>
</dbReference>
<evidence type="ECO:0000256" key="1">
    <source>
        <dbReference type="SAM" id="Phobius"/>
    </source>
</evidence>
<keyword evidence="3" id="KW-1185">Reference proteome</keyword>
<name>A0A937FUB6_9BACT</name>
<protein>
    <submittedName>
        <fullName evidence="2">Uncharacterized protein</fullName>
    </submittedName>
</protein>
<comment type="caution">
    <text evidence="2">The sequence shown here is derived from an EMBL/GenBank/DDBJ whole genome shotgun (WGS) entry which is preliminary data.</text>
</comment>
<keyword evidence="1" id="KW-1133">Transmembrane helix</keyword>
<evidence type="ECO:0000313" key="2">
    <source>
        <dbReference type="EMBL" id="MBL6446230.1"/>
    </source>
</evidence>
<proteinExistence type="predicted"/>
<keyword evidence="1" id="KW-0812">Transmembrane</keyword>
<feature type="transmembrane region" description="Helical" evidence="1">
    <location>
        <begin position="24"/>
        <end position="50"/>
    </location>
</feature>
<reference evidence="2" key="1">
    <citation type="submission" date="2021-01" db="EMBL/GenBank/DDBJ databases">
        <title>Fulvivirga kasyanovii gen. nov., sp nov., a novel member of the phylum Bacteroidetes isolated from seawater in a mussel farm.</title>
        <authorList>
            <person name="Zhao L.-H."/>
            <person name="Wang Z.-J."/>
        </authorList>
    </citation>
    <scope>NUCLEOTIDE SEQUENCE</scope>
    <source>
        <strain evidence="2">29W222</strain>
    </source>
</reference>
<sequence length="207" mass="23325">MNKEPDYIKDISEIRNIMERSSRFMSLSGLSGVMAGIYALVGAYLAYKLFYFSDEILYRTISRGVVSDKVLHVVLLALGVLVLAIGTGIWFSYSKAKKHNYRMWDATAKRMIINLAIPLTTGGIFVLIMFSKGLIGLIAPCTLIFYGLALINASKYTYTDIRYLGFCEIVLGLLSSYFIGYGLLFWAIGFGLLHIIYGTVMYFKYEK</sequence>